<feature type="chain" id="PRO_5036283942" evidence="2">
    <location>
        <begin position="24"/>
        <end position="139"/>
    </location>
</feature>
<dbReference type="HOGENOM" id="CLU_158689_0_0_11"/>
<dbReference type="EMBL" id="CP072931">
    <property type="protein sequence ID" value="QTZ93624.1"/>
    <property type="molecule type" value="Genomic_DNA"/>
</dbReference>
<feature type="compositionally biased region" description="Low complexity" evidence="1">
    <location>
        <begin position="58"/>
        <end position="70"/>
    </location>
</feature>
<reference evidence="3" key="1">
    <citation type="journal article" date="2012" name="J. Bacteriol.">
        <title>Genome Sequence of Streptomyces auratus Strain AGR0001, a Phoslactomycin-Producing Actinomycete.</title>
        <authorList>
            <person name="Han X."/>
            <person name="Li M."/>
            <person name="Ding Z."/>
            <person name="Zhao J."/>
            <person name="Ji K."/>
            <person name="Wen M."/>
            <person name="Lu T."/>
        </authorList>
    </citation>
    <scope>NUCLEOTIDE SEQUENCE [LARGE SCALE GENOMIC DNA]</scope>
    <source>
        <strain evidence="3">AGR0001</strain>
    </source>
</reference>
<protein>
    <submittedName>
        <fullName evidence="3">Lipoprotein</fullName>
    </submittedName>
</protein>
<sequence>MAEKARRRLRSSTVILGGMGALAAALTSCGSEPDKRCVDRNSYDTLKGYRIVEAKNCSVGSGSSSGSGSTSSGGYGKNGRGAGTGRQPVDAQWYYDPDNSGGKYADAGTFSRTTAVNRGGFGCSGSHGSGGGRHGSFGG</sequence>
<feature type="compositionally biased region" description="Gly residues" evidence="1">
    <location>
        <begin position="71"/>
        <end position="84"/>
    </location>
</feature>
<evidence type="ECO:0000313" key="4">
    <source>
        <dbReference type="EMBL" id="QTZ93624.1"/>
    </source>
</evidence>
<accession>J1ZZ45</accession>
<dbReference type="AlphaFoldDB" id="J1ZZ45"/>
<gene>
    <name evidence="4" type="ORF">SU9_020990</name>
    <name evidence="3" type="ORF">SU9_10629</name>
</gene>
<evidence type="ECO:0000256" key="1">
    <source>
        <dbReference type="SAM" id="MobiDB-lite"/>
    </source>
</evidence>
<keyword evidence="5" id="KW-1185">Reference proteome</keyword>
<evidence type="ECO:0000313" key="5">
    <source>
        <dbReference type="Proteomes" id="UP000009036"/>
    </source>
</evidence>
<dbReference type="Proteomes" id="UP000009036">
    <property type="component" value="Chromosome"/>
</dbReference>
<dbReference type="eggNOG" id="ENOG5033DXI">
    <property type="taxonomic scope" value="Bacteria"/>
</dbReference>
<dbReference type="STRING" id="1160718.SU9_10629"/>
<dbReference type="KEGG" id="sauh:SU9_020990"/>
<feature type="signal peptide" evidence="2">
    <location>
        <begin position="1"/>
        <end position="23"/>
    </location>
</feature>
<dbReference type="PATRIC" id="fig|1160718.3.peg.2146"/>
<keyword evidence="3" id="KW-0449">Lipoprotein</keyword>
<evidence type="ECO:0000313" key="3">
    <source>
        <dbReference type="EMBL" id="EJJ07141.1"/>
    </source>
</evidence>
<keyword evidence="2" id="KW-0732">Signal</keyword>
<name>J1ZZ45_9ACTN</name>
<dbReference type="RefSeq" id="WP_006603693.1">
    <property type="nucleotide sequence ID" value="NZ_CP072931.1"/>
</dbReference>
<proteinExistence type="predicted"/>
<evidence type="ECO:0000256" key="2">
    <source>
        <dbReference type="SAM" id="SignalP"/>
    </source>
</evidence>
<feature type="region of interest" description="Disordered" evidence="1">
    <location>
        <begin position="57"/>
        <end position="96"/>
    </location>
</feature>
<organism evidence="3">
    <name type="scientific">Streptomyces auratus AGR0001</name>
    <dbReference type="NCBI Taxonomy" id="1160718"/>
    <lineage>
        <taxon>Bacteria</taxon>
        <taxon>Bacillati</taxon>
        <taxon>Actinomycetota</taxon>
        <taxon>Actinomycetes</taxon>
        <taxon>Kitasatosporales</taxon>
        <taxon>Streptomycetaceae</taxon>
        <taxon>Streptomyces</taxon>
    </lineage>
</organism>
<dbReference type="PROSITE" id="PS51257">
    <property type="entry name" value="PROKAR_LIPOPROTEIN"/>
    <property type="match status" value="1"/>
</dbReference>
<dbReference type="OrthoDB" id="3855611at2"/>
<reference evidence="4" key="2">
    <citation type="submission" date="2021-04" db="EMBL/GenBank/DDBJ databases">
        <authorList>
            <person name="Wen M.-L."/>
            <person name="Han X.-L."/>
            <person name="Xiong J."/>
        </authorList>
    </citation>
    <scope>NUCLEOTIDE SEQUENCE</scope>
    <source>
        <strain evidence="4">AGR0001</strain>
    </source>
</reference>
<dbReference type="EMBL" id="AJGV01000068">
    <property type="protein sequence ID" value="EJJ07141.1"/>
    <property type="molecule type" value="Genomic_DNA"/>
</dbReference>